<reference evidence="2 3" key="1">
    <citation type="submission" date="2020-08" db="EMBL/GenBank/DDBJ databases">
        <title>Genomic Encyclopedia of Type Strains, Phase III (KMG-III): the genomes of soil and plant-associated and newly described type strains.</title>
        <authorList>
            <person name="Whitman W."/>
        </authorList>
    </citation>
    <scope>NUCLEOTIDE SEQUENCE [LARGE SCALE GENOMIC DNA]</scope>
    <source>
        <strain evidence="2 3">CECT 8305</strain>
    </source>
</reference>
<accession>A0A7W9Q698</accession>
<dbReference type="PANTHER" id="PTHR30137">
    <property type="entry name" value="LUCIFERASE-LIKE MONOOXYGENASE"/>
    <property type="match status" value="1"/>
</dbReference>
<keyword evidence="3" id="KW-1185">Reference proteome</keyword>
<dbReference type="SUPFAM" id="SSF51679">
    <property type="entry name" value="Bacterial luciferase-like"/>
    <property type="match status" value="1"/>
</dbReference>
<dbReference type="Gene3D" id="3.20.20.30">
    <property type="entry name" value="Luciferase-like domain"/>
    <property type="match status" value="1"/>
</dbReference>
<evidence type="ECO:0000313" key="2">
    <source>
        <dbReference type="EMBL" id="MBB5934281.1"/>
    </source>
</evidence>
<dbReference type="Pfam" id="PF00296">
    <property type="entry name" value="Bac_luciferase"/>
    <property type="match status" value="1"/>
</dbReference>
<evidence type="ECO:0000259" key="1">
    <source>
        <dbReference type="Pfam" id="PF00296"/>
    </source>
</evidence>
<dbReference type="InterPro" id="IPR019922">
    <property type="entry name" value="Lucif-like_OxRdatse_MSMEG_4141"/>
</dbReference>
<dbReference type="NCBIfam" id="TIGR03620">
    <property type="entry name" value="F420_MSMEG_4141"/>
    <property type="match status" value="1"/>
</dbReference>
<dbReference type="GO" id="GO:0016705">
    <property type="term" value="F:oxidoreductase activity, acting on paired donors, with incorporation or reduction of molecular oxygen"/>
    <property type="evidence" value="ECO:0007669"/>
    <property type="project" value="InterPro"/>
</dbReference>
<dbReference type="PANTHER" id="PTHR30137:SF18">
    <property type="entry name" value="CONSERVED PROTEIN"/>
    <property type="match status" value="1"/>
</dbReference>
<dbReference type="GO" id="GO:0005829">
    <property type="term" value="C:cytosol"/>
    <property type="evidence" value="ECO:0007669"/>
    <property type="project" value="TreeGrafter"/>
</dbReference>
<sequence>MAFNERLGRVGIWSMGLRADDPARNGEVGEAAAELEELGYGTLWIGGSPSIDQAVPLLASTSRIAVGTSILSIWQHTAAAVAARHAEVNAAYDGRFVLGLGVSHDEIAQKNDHPLANRPYTALKEYLTALDTAPIPVPADQRALAALGPKMLELSRDRALGALPYLVTPEHTAAARATLGPDAVLAPEFKVVLDADLDRARATARDYLRFYLSLTNYTKNFLSLGFTDEDFADGGSNRLLDAVFALGDVEVVRQRTEEFRAAGADHVAVQVVTANNDNANQALPRAEWRALAEALPLAN</sequence>
<dbReference type="InterPro" id="IPR050766">
    <property type="entry name" value="Bact_Lucif_Oxidored"/>
</dbReference>
<name>A0A7W9Q698_9ACTN</name>
<dbReference type="Proteomes" id="UP000588098">
    <property type="component" value="Unassembled WGS sequence"/>
</dbReference>
<dbReference type="AlphaFoldDB" id="A0A7W9Q698"/>
<feature type="domain" description="Luciferase-like" evidence="1">
    <location>
        <begin position="25"/>
        <end position="266"/>
    </location>
</feature>
<evidence type="ECO:0000313" key="3">
    <source>
        <dbReference type="Proteomes" id="UP000588098"/>
    </source>
</evidence>
<proteinExistence type="predicted"/>
<dbReference type="EMBL" id="JACHJL010000002">
    <property type="protein sequence ID" value="MBB5934281.1"/>
    <property type="molecule type" value="Genomic_DNA"/>
</dbReference>
<comment type="caution">
    <text evidence="2">The sequence shown here is derived from an EMBL/GenBank/DDBJ whole genome shotgun (WGS) entry which is preliminary data.</text>
</comment>
<dbReference type="RefSeq" id="WP_184569542.1">
    <property type="nucleotide sequence ID" value="NZ_JACHJL010000002.1"/>
</dbReference>
<gene>
    <name evidence="2" type="ORF">FHS42_001307</name>
</gene>
<protein>
    <submittedName>
        <fullName evidence="2">Putative F420-dependent oxidoreductase</fullName>
    </submittedName>
</protein>
<organism evidence="2 3">
    <name type="scientific">Streptomyces zagrosensis</name>
    <dbReference type="NCBI Taxonomy" id="1042984"/>
    <lineage>
        <taxon>Bacteria</taxon>
        <taxon>Bacillati</taxon>
        <taxon>Actinomycetota</taxon>
        <taxon>Actinomycetes</taxon>
        <taxon>Kitasatosporales</taxon>
        <taxon>Streptomycetaceae</taxon>
        <taxon>Streptomyces</taxon>
    </lineage>
</organism>
<dbReference type="InterPro" id="IPR011251">
    <property type="entry name" value="Luciferase-like_dom"/>
</dbReference>
<dbReference type="InterPro" id="IPR036661">
    <property type="entry name" value="Luciferase-like_sf"/>
</dbReference>